<organism evidence="10 11">
    <name type="scientific">Allacma fusca</name>
    <dbReference type="NCBI Taxonomy" id="39272"/>
    <lineage>
        <taxon>Eukaryota</taxon>
        <taxon>Metazoa</taxon>
        <taxon>Ecdysozoa</taxon>
        <taxon>Arthropoda</taxon>
        <taxon>Hexapoda</taxon>
        <taxon>Collembola</taxon>
        <taxon>Symphypleona</taxon>
        <taxon>Sminthuridae</taxon>
        <taxon>Allacma</taxon>
    </lineage>
</organism>
<dbReference type="Proteomes" id="UP000708208">
    <property type="component" value="Unassembled WGS sequence"/>
</dbReference>
<dbReference type="CDD" id="cd18595">
    <property type="entry name" value="ABC_6TM_MRP1_2_3_6_D1_like"/>
    <property type="match status" value="1"/>
</dbReference>
<feature type="non-terminal residue" evidence="10">
    <location>
        <position position="354"/>
    </location>
</feature>
<gene>
    <name evidence="10" type="ORF">AFUS01_LOCUS16443</name>
</gene>
<evidence type="ECO:0000256" key="4">
    <source>
        <dbReference type="ARBA" id="ARBA00022741"/>
    </source>
</evidence>
<keyword evidence="5" id="KW-0067">ATP-binding</keyword>
<feature type="domain" description="ABC transmembrane type-1" evidence="9">
    <location>
        <begin position="133"/>
        <end position="354"/>
    </location>
</feature>
<dbReference type="EMBL" id="CAJVCH010151053">
    <property type="protein sequence ID" value="CAG7727611.1"/>
    <property type="molecule type" value="Genomic_DNA"/>
</dbReference>
<dbReference type="GO" id="GO:0016020">
    <property type="term" value="C:membrane"/>
    <property type="evidence" value="ECO:0007669"/>
    <property type="project" value="InterPro"/>
</dbReference>
<evidence type="ECO:0000313" key="10">
    <source>
        <dbReference type="EMBL" id="CAG7727611.1"/>
    </source>
</evidence>
<dbReference type="InterPro" id="IPR050173">
    <property type="entry name" value="ABC_transporter_C-like"/>
</dbReference>
<dbReference type="Pfam" id="PF00664">
    <property type="entry name" value="ABC_membrane"/>
    <property type="match status" value="1"/>
</dbReference>
<dbReference type="AlphaFoldDB" id="A0A8J2P8A0"/>
<name>A0A8J2P8A0_9HEXA</name>
<evidence type="ECO:0000313" key="11">
    <source>
        <dbReference type="Proteomes" id="UP000708208"/>
    </source>
</evidence>
<dbReference type="GO" id="GO:0140359">
    <property type="term" value="F:ABC-type transporter activity"/>
    <property type="evidence" value="ECO:0007669"/>
    <property type="project" value="InterPro"/>
</dbReference>
<feature type="transmembrane region" description="Helical" evidence="8">
    <location>
        <begin position="158"/>
        <end position="175"/>
    </location>
</feature>
<protein>
    <recommendedName>
        <fullName evidence="9">ABC transmembrane type-1 domain-containing protein</fullName>
    </recommendedName>
</protein>
<dbReference type="PANTHER" id="PTHR24223">
    <property type="entry name" value="ATP-BINDING CASSETTE SUB-FAMILY C"/>
    <property type="match status" value="1"/>
</dbReference>
<evidence type="ECO:0000256" key="3">
    <source>
        <dbReference type="ARBA" id="ARBA00022737"/>
    </source>
</evidence>
<keyword evidence="3" id="KW-0677">Repeat</keyword>
<feature type="transmembrane region" description="Helical" evidence="8">
    <location>
        <begin position="82"/>
        <end position="104"/>
    </location>
</feature>
<dbReference type="InterPro" id="IPR011527">
    <property type="entry name" value="ABC1_TM_dom"/>
</dbReference>
<comment type="subcellular location">
    <subcellularLocation>
        <location evidence="1">Endomembrane system</location>
        <topology evidence="1">Multi-pass membrane protein</topology>
    </subcellularLocation>
</comment>
<accession>A0A8J2P8A0</accession>
<dbReference type="OrthoDB" id="6500128at2759"/>
<keyword evidence="11" id="KW-1185">Reference proteome</keyword>
<reference evidence="10" key="1">
    <citation type="submission" date="2021-06" db="EMBL/GenBank/DDBJ databases">
        <authorList>
            <person name="Hodson N. C."/>
            <person name="Mongue J. A."/>
            <person name="Jaron S. K."/>
        </authorList>
    </citation>
    <scope>NUCLEOTIDE SEQUENCE</scope>
</reference>
<keyword evidence="7 8" id="KW-0472">Membrane</keyword>
<sequence length="354" mass="39873">QLVNEVGLNAKTFAVYPLDICNPILELVTYGLALVAVVLSRNFGIPSCSVQFVFWFVKMICKAVPFRTALRTYSTAKDDSDQVLLLVEIISYPLIVAQFLLNCWADFGEDFQKPISDKSKPQSRASTLIVPDLLTFVSPHVLNLLIDFVNGNEEPWKGYFYASLLIMTDFATILMRNHHINMMFILAFRIKSALMSAVYRKALVLSNATRRERTVGEIVNLMSVDVAKVFDVIPFSTLLWTAPLQIGVSIYFLWLVIGPSALAGLAVLLLLIPINGVVSTKLRAYQVAQMKKKDERVKLMSEILSGIKILKLYAWEPSYQAEVLKIREMEMKTLKAAAYASAFNDFMWACSQFL</sequence>
<keyword evidence="2 8" id="KW-0812">Transmembrane</keyword>
<evidence type="ECO:0000259" key="9">
    <source>
        <dbReference type="PROSITE" id="PS50929"/>
    </source>
</evidence>
<feature type="transmembrane region" description="Helical" evidence="8">
    <location>
        <begin position="248"/>
        <end position="272"/>
    </location>
</feature>
<evidence type="ECO:0000256" key="6">
    <source>
        <dbReference type="ARBA" id="ARBA00022989"/>
    </source>
</evidence>
<proteinExistence type="predicted"/>
<comment type="caution">
    <text evidence="10">The sequence shown here is derived from an EMBL/GenBank/DDBJ whole genome shotgun (WGS) entry which is preliminary data.</text>
</comment>
<feature type="non-terminal residue" evidence="10">
    <location>
        <position position="1"/>
    </location>
</feature>
<keyword evidence="6 8" id="KW-1133">Transmembrane helix</keyword>
<feature type="transmembrane region" description="Helical" evidence="8">
    <location>
        <begin position="20"/>
        <end position="40"/>
    </location>
</feature>
<evidence type="ECO:0000256" key="5">
    <source>
        <dbReference type="ARBA" id="ARBA00022840"/>
    </source>
</evidence>
<dbReference type="PANTHER" id="PTHR24223:SF443">
    <property type="entry name" value="MULTIDRUG-RESISTANCE LIKE PROTEIN 1, ISOFORM I"/>
    <property type="match status" value="1"/>
</dbReference>
<evidence type="ECO:0000256" key="1">
    <source>
        <dbReference type="ARBA" id="ARBA00004127"/>
    </source>
</evidence>
<evidence type="ECO:0000256" key="8">
    <source>
        <dbReference type="SAM" id="Phobius"/>
    </source>
</evidence>
<dbReference type="GO" id="GO:0012505">
    <property type="term" value="C:endomembrane system"/>
    <property type="evidence" value="ECO:0007669"/>
    <property type="project" value="UniProtKB-SubCell"/>
</dbReference>
<dbReference type="FunFam" id="1.20.1560.10:FF:000006">
    <property type="entry name" value="ATP-binding cassette, sub-family C (CFTR/MRP), member 9"/>
    <property type="match status" value="1"/>
</dbReference>
<evidence type="ECO:0000256" key="7">
    <source>
        <dbReference type="ARBA" id="ARBA00023136"/>
    </source>
</evidence>
<keyword evidence="4" id="KW-0547">Nucleotide-binding</keyword>
<dbReference type="GO" id="GO:0005524">
    <property type="term" value="F:ATP binding"/>
    <property type="evidence" value="ECO:0007669"/>
    <property type="project" value="UniProtKB-KW"/>
</dbReference>
<evidence type="ECO:0000256" key="2">
    <source>
        <dbReference type="ARBA" id="ARBA00022692"/>
    </source>
</evidence>
<dbReference type="PROSITE" id="PS50929">
    <property type="entry name" value="ABC_TM1F"/>
    <property type="match status" value="1"/>
</dbReference>